<dbReference type="InterPro" id="IPR028081">
    <property type="entry name" value="Leu-bd"/>
</dbReference>
<dbReference type="SUPFAM" id="SSF53822">
    <property type="entry name" value="Periplasmic binding protein-like I"/>
    <property type="match status" value="1"/>
</dbReference>
<evidence type="ECO:0000313" key="5">
    <source>
        <dbReference type="Proteomes" id="UP000093355"/>
    </source>
</evidence>
<dbReference type="STRING" id="904291.A7J15_05230"/>
<organism evidence="4 5">
    <name type="scientific">Microbacterium sediminis</name>
    <dbReference type="NCBI Taxonomy" id="904291"/>
    <lineage>
        <taxon>Bacteria</taxon>
        <taxon>Bacillati</taxon>
        <taxon>Actinomycetota</taxon>
        <taxon>Actinomycetes</taxon>
        <taxon>Micrococcales</taxon>
        <taxon>Microbacteriaceae</taxon>
        <taxon>Microbacterium</taxon>
    </lineage>
</organism>
<gene>
    <name evidence="4" type="ORF">A7J15_05230</name>
</gene>
<dbReference type="RefSeq" id="WP_067025599.1">
    <property type="nucleotide sequence ID" value="NZ_CP038256.1"/>
</dbReference>
<comment type="similarity">
    <text evidence="1">Belongs to the leucine-binding protein family.</text>
</comment>
<proteinExistence type="inferred from homology"/>
<dbReference type="PANTHER" id="PTHR47235">
    <property type="entry name" value="BLR6548 PROTEIN"/>
    <property type="match status" value="1"/>
</dbReference>
<keyword evidence="2" id="KW-0732">Signal</keyword>
<dbReference type="Proteomes" id="UP000093355">
    <property type="component" value="Unassembled WGS sequence"/>
</dbReference>
<accession>A0A1B9NCC4</accession>
<dbReference type="Pfam" id="PF13458">
    <property type="entry name" value="Peripla_BP_6"/>
    <property type="match status" value="1"/>
</dbReference>
<dbReference type="PANTHER" id="PTHR47235:SF1">
    <property type="entry name" value="BLR6548 PROTEIN"/>
    <property type="match status" value="1"/>
</dbReference>
<protein>
    <submittedName>
        <fullName evidence="4">Amino acid-binding protein</fullName>
    </submittedName>
</protein>
<dbReference type="Gene3D" id="3.40.50.2300">
    <property type="match status" value="2"/>
</dbReference>
<dbReference type="EMBL" id="LXMD01000022">
    <property type="protein sequence ID" value="OCG74251.1"/>
    <property type="molecule type" value="Genomic_DNA"/>
</dbReference>
<evidence type="ECO:0000256" key="1">
    <source>
        <dbReference type="ARBA" id="ARBA00010062"/>
    </source>
</evidence>
<keyword evidence="5" id="KW-1185">Reference proteome</keyword>
<reference evidence="4 5" key="1">
    <citation type="submission" date="2016-05" db="EMBL/GenBank/DDBJ databases">
        <authorList>
            <person name="Lavstsen T."/>
            <person name="Jespersen J.S."/>
        </authorList>
    </citation>
    <scope>NUCLEOTIDE SEQUENCE [LARGE SCALE GENOMIC DNA]</scope>
    <source>
        <strain evidence="4 5">YLB-01</strain>
    </source>
</reference>
<evidence type="ECO:0000256" key="2">
    <source>
        <dbReference type="ARBA" id="ARBA00022729"/>
    </source>
</evidence>
<feature type="domain" description="Leucine-binding protein" evidence="3">
    <location>
        <begin position="54"/>
        <end position="400"/>
    </location>
</feature>
<name>A0A1B9NCC4_9MICO</name>
<sequence length="422" mass="44104">MIRNSKAGKALGVVAVGTAIALLATGCSRGDTGGAGGDGGDGGAASPGITDTSVTLGVNTPLSGATAGQGTCTVAGLVAYFGPINEAGGVEFGDGVQRTVEVEAFDDGYDPQKALTNFQQNSGDVFAFTSGLGTPTNRAYREAAIDEEVPQVLVMTGDPIFSDQTESPWQLGFVPVYQNEGAAFGELLAESGEELTAAILYQNDDFGEGYAEGFKEAIEGTSVTVVKELSYEATDTSVDAQVTELAATDADVFFLAASIIPLVQQSIEKARELDWHPSWFLPSNTSSPGAILQPAGADPADGFYSVAFAKAPQSPVYAEDEDVKEFLANLEQYAADYTTTPDFPHCMWSYMVGATLEEAFTNTAEPTREAFMEALRGIDSLNAPLMLEGTEVSTSQDGLPAVSTVVVQKFNGQGYDNAEGID</sequence>
<dbReference type="PROSITE" id="PS51257">
    <property type="entry name" value="PROKAR_LIPOPROTEIN"/>
    <property type="match status" value="1"/>
</dbReference>
<comment type="caution">
    <text evidence="4">The sequence shown here is derived from an EMBL/GenBank/DDBJ whole genome shotgun (WGS) entry which is preliminary data.</text>
</comment>
<dbReference type="InterPro" id="IPR028082">
    <property type="entry name" value="Peripla_BP_I"/>
</dbReference>
<dbReference type="OrthoDB" id="26870at2"/>
<evidence type="ECO:0000313" key="4">
    <source>
        <dbReference type="EMBL" id="OCG74251.1"/>
    </source>
</evidence>
<dbReference type="AlphaFoldDB" id="A0A1B9NCC4"/>
<dbReference type="CDD" id="cd06343">
    <property type="entry name" value="PBP1_ABC_ligand_binding-like"/>
    <property type="match status" value="1"/>
</dbReference>
<evidence type="ECO:0000259" key="3">
    <source>
        <dbReference type="Pfam" id="PF13458"/>
    </source>
</evidence>